<dbReference type="CDD" id="cd13123">
    <property type="entry name" value="MATE_MurJ_like"/>
    <property type="match status" value="1"/>
</dbReference>
<feature type="transmembrane region" description="Helical" evidence="8">
    <location>
        <begin position="453"/>
        <end position="475"/>
    </location>
</feature>
<feature type="transmembrane region" description="Helical" evidence="8">
    <location>
        <begin position="143"/>
        <end position="163"/>
    </location>
</feature>
<feature type="transmembrane region" description="Helical" evidence="8">
    <location>
        <begin position="241"/>
        <end position="266"/>
    </location>
</feature>
<dbReference type="Proteomes" id="UP000280417">
    <property type="component" value="Unassembled WGS sequence"/>
</dbReference>
<dbReference type="PANTHER" id="PTHR47019">
    <property type="entry name" value="LIPID II FLIPPASE MURJ"/>
    <property type="match status" value="1"/>
</dbReference>
<organism evidence="10 11">
    <name type="scientific">Aerophobetes bacterium</name>
    <dbReference type="NCBI Taxonomy" id="2030807"/>
    <lineage>
        <taxon>Bacteria</taxon>
        <taxon>Candidatus Aerophobota</taxon>
    </lineage>
</organism>
<evidence type="ECO:0000256" key="4">
    <source>
        <dbReference type="ARBA" id="ARBA00022960"/>
    </source>
</evidence>
<dbReference type="AlphaFoldDB" id="A0A662DC37"/>
<feature type="transmembrane region" description="Helical" evidence="8">
    <location>
        <begin position="487"/>
        <end position="511"/>
    </location>
</feature>
<gene>
    <name evidence="10" type="primary">mviN</name>
    <name evidence="8" type="synonym">murJ</name>
    <name evidence="10" type="ORF">DRJ04_05060</name>
</gene>
<dbReference type="GO" id="GO:0009252">
    <property type="term" value="P:peptidoglycan biosynthetic process"/>
    <property type="evidence" value="ECO:0007669"/>
    <property type="project" value="UniProtKB-UniRule"/>
</dbReference>
<accession>A0A662DC37</accession>
<dbReference type="NCBIfam" id="TIGR01695">
    <property type="entry name" value="murJ_mviN"/>
    <property type="match status" value="1"/>
</dbReference>
<keyword evidence="5 8" id="KW-0573">Peptidoglycan synthesis</keyword>
<feature type="transmembrane region" description="Helical" evidence="8">
    <location>
        <begin position="21"/>
        <end position="47"/>
    </location>
</feature>
<evidence type="ECO:0000313" key="10">
    <source>
        <dbReference type="EMBL" id="RLE13035.1"/>
    </source>
</evidence>
<comment type="pathway">
    <text evidence="8">Cell wall biogenesis; peptidoglycan biosynthesis.</text>
</comment>
<feature type="transmembrane region" description="Helical" evidence="8">
    <location>
        <begin position="97"/>
        <end position="123"/>
    </location>
</feature>
<reference evidence="10 11" key="1">
    <citation type="submission" date="2018-06" db="EMBL/GenBank/DDBJ databases">
        <title>Extensive metabolic versatility and redundancy in microbially diverse, dynamic hydrothermal sediments.</title>
        <authorList>
            <person name="Dombrowski N."/>
            <person name="Teske A."/>
            <person name="Baker B.J."/>
        </authorList>
    </citation>
    <scope>NUCLEOTIDE SEQUENCE [LARGE SCALE GENOMIC DNA]</scope>
    <source>
        <strain evidence="10">B3_G15</strain>
    </source>
</reference>
<dbReference type="GO" id="GO:0005886">
    <property type="term" value="C:plasma membrane"/>
    <property type="evidence" value="ECO:0007669"/>
    <property type="project" value="UniProtKB-SubCell"/>
</dbReference>
<dbReference type="InterPro" id="IPR051050">
    <property type="entry name" value="Lipid_II_flippase_MurJ/MviN"/>
</dbReference>
<dbReference type="Pfam" id="PF03023">
    <property type="entry name" value="MurJ"/>
    <property type="match status" value="1"/>
</dbReference>
<evidence type="ECO:0000256" key="8">
    <source>
        <dbReference type="HAMAP-Rule" id="MF_02078"/>
    </source>
</evidence>
<protein>
    <recommendedName>
        <fullName evidence="8">Probable lipid II flippase MurJ</fullName>
    </recommendedName>
</protein>
<comment type="caution">
    <text evidence="10">The sequence shown here is derived from an EMBL/GenBank/DDBJ whole genome shotgun (WGS) entry which is preliminary data.</text>
</comment>
<feature type="transmembrane region" description="Helical" evidence="8">
    <location>
        <begin position="67"/>
        <end position="85"/>
    </location>
</feature>
<feature type="transmembrane region" description="Helical" evidence="8">
    <location>
        <begin position="321"/>
        <end position="340"/>
    </location>
</feature>
<dbReference type="HAMAP" id="MF_02078">
    <property type="entry name" value="MurJ_MviN"/>
    <property type="match status" value="1"/>
</dbReference>
<evidence type="ECO:0000256" key="3">
    <source>
        <dbReference type="ARBA" id="ARBA00022692"/>
    </source>
</evidence>
<feature type="transmembrane region" description="Helical" evidence="8">
    <location>
        <begin position="286"/>
        <end position="309"/>
    </location>
</feature>
<sequence>MKIFLFDKEEKIRKEGIIRSAGIVSIGTFISRITGLIRLQVIAYFFGYSQATDAFWLAFSLPNLLRALLAEGALSSAFVPVFSEYCSTRGEREAWRLVNNIFSLLLLITGSVVLLGVFFAPFYIPYFAIGFRGNPAQLNLTVYLVQLMWPFLLFISLAALVMAVLNCKGHFTSPAFAPVFFNFSLIISAIILISRVGIYSLAIGVIFGGALQLFVQFPSLIKKGFKYQFIISWKDEGVRRVFKLIVPAILGSITLQISVLITRIFASTLPVGSISGLQYAMRLIQFPLGLFPIALSTVIFPHLSSLAAVKDIEGVRESVGMGIKILSFLLIPSSVGLIMLRKELVAVLFQHGAFSLQDTLITSQALFGYCLGLFAMGAVMILTRAFYSLQDVVTPLKVFILSLLVNIAFNFILIRPLKHQGLALATSLSVIFNMGLLTFWLKRRLGSIGGYSLLISILKACLASTLMGGGIYLLSLLFNLLNPDFSFFWMVVYIIFSLVLGVGIIAASSYLMKIEEFKILIASLFKPK</sequence>
<dbReference type="PANTHER" id="PTHR47019:SF1">
    <property type="entry name" value="LIPID II FLIPPASE MURJ"/>
    <property type="match status" value="1"/>
</dbReference>
<dbReference type="EMBL" id="QMQA01000121">
    <property type="protein sequence ID" value="RLE13035.1"/>
    <property type="molecule type" value="Genomic_DNA"/>
</dbReference>
<keyword evidence="6 8" id="KW-1133">Transmembrane helix</keyword>
<comment type="similarity">
    <text evidence="8 9">Belongs to the MurJ/MviN family.</text>
</comment>
<feature type="transmembrane region" description="Helical" evidence="8">
    <location>
        <begin position="394"/>
        <end position="414"/>
    </location>
</feature>
<keyword evidence="4 8" id="KW-0133">Cell shape</keyword>
<evidence type="ECO:0000256" key="9">
    <source>
        <dbReference type="PIRNR" id="PIRNR002869"/>
    </source>
</evidence>
<feature type="transmembrane region" description="Helical" evidence="8">
    <location>
        <begin position="420"/>
        <end position="441"/>
    </location>
</feature>
<keyword evidence="8 9" id="KW-0961">Cell wall biogenesis/degradation</keyword>
<dbReference type="GO" id="GO:0008360">
    <property type="term" value="P:regulation of cell shape"/>
    <property type="evidence" value="ECO:0007669"/>
    <property type="project" value="UniProtKB-UniRule"/>
</dbReference>
<feature type="transmembrane region" description="Helical" evidence="8">
    <location>
        <begin position="175"/>
        <end position="193"/>
    </location>
</feature>
<comment type="function">
    <text evidence="8 9">Involved in peptidoglycan biosynthesis. Transports lipid-linked peptidoglycan precursors from the inner to the outer leaflet of the cytoplasmic membrane.</text>
</comment>
<dbReference type="PRINTS" id="PR01806">
    <property type="entry name" value="VIRFACTRMVIN"/>
</dbReference>
<dbReference type="UniPathway" id="UPA00219"/>
<proteinExistence type="inferred from homology"/>
<dbReference type="InterPro" id="IPR004268">
    <property type="entry name" value="MurJ"/>
</dbReference>
<comment type="subcellular location">
    <subcellularLocation>
        <location evidence="1 8">Cell membrane</location>
        <topology evidence="1 8">Multi-pass membrane protein</topology>
    </subcellularLocation>
</comment>
<dbReference type="GO" id="GO:0015648">
    <property type="term" value="F:lipid-linked peptidoglycan transporter activity"/>
    <property type="evidence" value="ECO:0007669"/>
    <property type="project" value="UniProtKB-UniRule"/>
</dbReference>
<keyword evidence="3 8" id="KW-0812">Transmembrane</keyword>
<evidence type="ECO:0000313" key="11">
    <source>
        <dbReference type="Proteomes" id="UP000280417"/>
    </source>
</evidence>
<evidence type="ECO:0000256" key="6">
    <source>
        <dbReference type="ARBA" id="ARBA00022989"/>
    </source>
</evidence>
<evidence type="ECO:0000256" key="5">
    <source>
        <dbReference type="ARBA" id="ARBA00022984"/>
    </source>
</evidence>
<dbReference type="PIRSF" id="PIRSF002869">
    <property type="entry name" value="MviN"/>
    <property type="match status" value="1"/>
</dbReference>
<dbReference type="GO" id="GO:0034204">
    <property type="term" value="P:lipid translocation"/>
    <property type="evidence" value="ECO:0007669"/>
    <property type="project" value="TreeGrafter"/>
</dbReference>
<feature type="transmembrane region" description="Helical" evidence="8">
    <location>
        <begin position="199"/>
        <end position="221"/>
    </location>
</feature>
<name>A0A662DC37_UNCAE</name>
<evidence type="ECO:0000256" key="7">
    <source>
        <dbReference type="ARBA" id="ARBA00023136"/>
    </source>
</evidence>
<keyword evidence="8 9" id="KW-0813">Transport</keyword>
<evidence type="ECO:0000256" key="1">
    <source>
        <dbReference type="ARBA" id="ARBA00004651"/>
    </source>
</evidence>
<feature type="transmembrane region" description="Helical" evidence="8">
    <location>
        <begin position="360"/>
        <end position="382"/>
    </location>
</feature>
<evidence type="ECO:0000256" key="2">
    <source>
        <dbReference type="ARBA" id="ARBA00022475"/>
    </source>
</evidence>
<dbReference type="GO" id="GO:0071555">
    <property type="term" value="P:cell wall organization"/>
    <property type="evidence" value="ECO:0007669"/>
    <property type="project" value="UniProtKB-UniRule"/>
</dbReference>
<keyword evidence="7 8" id="KW-0472">Membrane</keyword>
<keyword evidence="2 8" id="KW-1003">Cell membrane</keyword>